<proteinExistence type="predicted"/>
<gene>
    <name evidence="2" type="primary">Acey_s0010.g1151</name>
    <name evidence="2" type="ORF">Y032_0010g1151</name>
</gene>
<organism evidence="2 3">
    <name type="scientific">Ancylostoma ceylanicum</name>
    <dbReference type="NCBI Taxonomy" id="53326"/>
    <lineage>
        <taxon>Eukaryota</taxon>
        <taxon>Metazoa</taxon>
        <taxon>Ecdysozoa</taxon>
        <taxon>Nematoda</taxon>
        <taxon>Chromadorea</taxon>
        <taxon>Rhabditida</taxon>
        <taxon>Rhabditina</taxon>
        <taxon>Rhabditomorpha</taxon>
        <taxon>Strongyloidea</taxon>
        <taxon>Ancylostomatidae</taxon>
        <taxon>Ancylostomatinae</taxon>
        <taxon>Ancylostoma</taxon>
    </lineage>
</organism>
<keyword evidence="3" id="KW-1185">Reference proteome</keyword>
<feature type="signal peptide" evidence="1">
    <location>
        <begin position="1"/>
        <end position="19"/>
    </location>
</feature>
<dbReference type="OrthoDB" id="5801361at2759"/>
<name>A0A016VG88_9BILA</name>
<dbReference type="EMBL" id="JARK01001346">
    <property type="protein sequence ID" value="EYC26430.1"/>
    <property type="molecule type" value="Genomic_DNA"/>
</dbReference>
<evidence type="ECO:0000256" key="1">
    <source>
        <dbReference type="SAM" id="SignalP"/>
    </source>
</evidence>
<feature type="chain" id="PRO_5001493400" evidence="1">
    <location>
        <begin position="20"/>
        <end position="130"/>
    </location>
</feature>
<protein>
    <submittedName>
        <fullName evidence="2">Uncharacterized protein</fullName>
    </submittedName>
</protein>
<dbReference type="AlphaFoldDB" id="A0A016VG88"/>
<keyword evidence="1" id="KW-0732">Signal</keyword>
<sequence length="130" mass="14898">MVLPQILFIFVVVASDTGSGVFEGPDRSLGHHKMQPLLKNTIDDDRREFFEIMSDLRIWMNEKMEELGTRAQEHGIEEEVSEWFRRIELSWEKIDKNIGKLPKCCCPDCAPLGKNIGKVLQCCCPDCPIC</sequence>
<reference evidence="3" key="1">
    <citation type="journal article" date="2015" name="Nat. Genet.">
        <title>The genome and transcriptome of the zoonotic hookworm Ancylostoma ceylanicum identify infection-specific gene families.</title>
        <authorList>
            <person name="Schwarz E.M."/>
            <person name="Hu Y."/>
            <person name="Antoshechkin I."/>
            <person name="Miller M.M."/>
            <person name="Sternberg P.W."/>
            <person name="Aroian R.V."/>
        </authorList>
    </citation>
    <scope>NUCLEOTIDE SEQUENCE</scope>
    <source>
        <strain evidence="3">HY135</strain>
    </source>
</reference>
<dbReference type="Proteomes" id="UP000024635">
    <property type="component" value="Unassembled WGS sequence"/>
</dbReference>
<dbReference type="STRING" id="53326.A0A016VG88"/>
<evidence type="ECO:0000313" key="3">
    <source>
        <dbReference type="Proteomes" id="UP000024635"/>
    </source>
</evidence>
<evidence type="ECO:0000313" key="2">
    <source>
        <dbReference type="EMBL" id="EYC26430.1"/>
    </source>
</evidence>
<comment type="caution">
    <text evidence="2">The sequence shown here is derived from an EMBL/GenBank/DDBJ whole genome shotgun (WGS) entry which is preliminary data.</text>
</comment>
<accession>A0A016VG88</accession>